<protein>
    <recommendedName>
        <fullName evidence="2">NAD-dependent epimerase/dehydratase domain-containing protein</fullName>
    </recommendedName>
</protein>
<dbReference type="EMBL" id="VSSQ01040562">
    <property type="protein sequence ID" value="MPM93841.1"/>
    <property type="molecule type" value="Genomic_DNA"/>
</dbReference>
<evidence type="ECO:0000313" key="1">
    <source>
        <dbReference type="EMBL" id="MPM93841.1"/>
    </source>
</evidence>
<evidence type="ECO:0008006" key="2">
    <source>
        <dbReference type="Google" id="ProtNLM"/>
    </source>
</evidence>
<organism evidence="1">
    <name type="scientific">bioreactor metagenome</name>
    <dbReference type="NCBI Taxonomy" id="1076179"/>
    <lineage>
        <taxon>unclassified sequences</taxon>
        <taxon>metagenomes</taxon>
        <taxon>ecological metagenomes</taxon>
    </lineage>
</organism>
<dbReference type="Gene3D" id="3.40.50.720">
    <property type="entry name" value="NAD(P)-binding Rossmann-like Domain"/>
    <property type="match status" value="1"/>
</dbReference>
<dbReference type="AlphaFoldDB" id="A0A645DWZ6"/>
<gene>
    <name evidence="1" type="ORF">SDC9_140983</name>
</gene>
<name>A0A645DWZ6_9ZZZZ</name>
<sequence length="133" mass="14642">MLFDIANRVINDQPVSLSATCFNCIWQGDANEAAIRSLTLADAPAAKLNVSGPETLSVRAAANRFGEIFGKEVKFTGEESDSAYISNCQKAHKLFGYPHVSAETLIDWQAEYILSGGRTLDKPTHFEERKGKY</sequence>
<accession>A0A645DWZ6</accession>
<proteinExistence type="predicted"/>
<comment type="caution">
    <text evidence="1">The sequence shown here is derived from an EMBL/GenBank/DDBJ whole genome shotgun (WGS) entry which is preliminary data.</text>
</comment>
<reference evidence="1" key="1">
    <citation type="submission" date="2019-08" db="EMBL/GenBank/DDBJ databases">
        <authorList>
            <person name="Kucharzyk K."/>
            <person name="Murdoch R.W."/>
            <person name="Higgins S."/>
            <person name="Loffler F."/>
        </authorList>
    </citation>
    <scope>NUCLEOTIDE SEQUENCE</scope>
</reference>
<dbReference type="Gene3D" id="3.90.25.10">
    <property type="entry name" value="UDP-galactose 4-epimerase, domain 1"/>
    <property type="match status" value="1"/>
</dbReference>